<dbReference type="Proteomes" id="UP000199518">
    <property type="component" value="Unassembled WGS sequence"/>
</dbReference>
<dbReference type="RefSeq" id="WP_092047993.1">
    <property type="nucleotide sequence ID" value="NZ_FOQD01000002.1"/>
</dbReference>
<dbReference type="OrthoDB" id="2937130at2"/>
<protein>
    <submittedName>
        <fullName evidence="1">Uncharacterized protein</fullName>
    </submittedName>
</protein>
<name>A0A1I3CJE8_9PLAN</name>
<accession>A0A1I3CJE8</accession>
<evidence type="ECO:0000313" key="1">
    <source>
        <dbReference type="EMBL" id="SFH74724.1"/>
    </source>
</evidence>
<keyword evidence="2" id="KW-1185">Reference proteome</keyword>
<dbReference type="STRING" id="1576369.SAMN05421753_102310"/>
<dbReference type="EMBL" id="FOQD01000002">
    <property type="protein sequence ID" value="SFH74724.1"/>
    <property type="molecule type" value="Genomic_DNA"/>
</dbReference>
<gene>
    <name evidence="1" type="ORF">SAMN05421753_102310</name>
</gene>
<dbReference type="AlphaFoldDB" id="A0A1I3CJE8"/>
<proteinExistence type="predicted"/>
<sequence length="233" mass="27055">MLFQSNFQTVALAPDLPQHVIAEERNLFRATRDEALQWGGAATQAFVEHLPEDWREDPDLMIRSKLAWLREGWYPLHQLLGWHSDMIPPRPDGNGPDYQNANAEVRQRETIICVFGDVSLTEYVTGPIELPDYPPGHPQQVLYNQAIERMIATGKLERRQVRPGELVKMGFGSFHRDARAHAEGWRLMLRAVRRKEVREQTDGDLWMQMNNYFRPETVQEVLAYQPYAPTQAY</sequence>
<reference evidence="2" key="1">
    <citation type="submission" date="2016-10" db="EMBL/GenBank/DDBJ databases">
        <authorList>
            <person name="Varghese N."/>
            <person name="Submissions S."/>
        </authorList>
    </citation>
    <scope>NUCLEOTIDE SEQUENCE [LARGE SCALE GENOMIC DNA]</scope>
    <source>
        <strain evidence="2">DSM 26348</strain>
    </source>
</reference>
<organism evidence="1 2">
    <name type="scientific">Planctomicrobium piriforme</name>
    <dbReference type="NCBI Taxonomy" id="1576369"/>
    <lineage>
        <taxon>Bacteria</taxon>
        <taxon>Pseudomonadati</taxon>
        <taxon>Planctomycetota</taxon>
        <taxon>Planctomycetia</taxon>
        <taxon>Planctomycetales</taxon>
        <taxon>Planctomycetaceae</taxon>
        <taxon>Planctomicrobium</taxon>
    </lineage>
</organism>
<evidence type="ECO:0000313" key="2">
    <source>
        <dbReference type="Proteomes" id="UP000199518"/>
    </source>
</evidence>